<protein>
    <submittedName>
        <fullName evidence="1">Uncharacterized protein</fullName>
    </submittedName>
</protein>
<sequence>MNLFSLVRRDPDASKKLFETILDTPNGKRALSRLARTCRAVAEPALNVLWRELDSLVPIIGLFPNPILKKARRPGLGLSKTPVEADWRNILKYSEKVRRISYDEASNNIAASIFPILDECRPRTHILPRLHELTWKAETPAGLDRCALFLSPEIRVLNLEIGSKFPQLSHFLSDMSARTKLTSFSFVSPTPLPDNFTDLLAQQDLLENINLVAPGALSPGVGRWVASLPKLKSLQLDLSGRSIIAVEGFFDELRPRSGDSTPSDVDSESGVFSDDELDFSEIRKSALRLTGDLPSKGSFAQLRKLQLTGDVSNIAVFLRHIMSPLSQLDLVIEDPPDNADWQDLCAIMCERFSESLQSLRVSATGSSRFADLVRSTARAEPAGGRLSLEHLTSLPFLTRLEIDLPESTVFLDADIENLSKACPNLESLRLCPLARFSQNNQPKLSLDSLAHLVVNCGHLHTIAIVLSAKQGNAEVLASRAHSSRSLLRLSLGHSWISDPLQASIFLSHIAPYLETLKWFQEKNRPGFVETNAKGWQSVAETLPHLQNIRIAERKAASRMDTIRPRMANKGIDATVRTLSRGVLATPKMYNASIQFSPTLIDQFVEAIPSVVSAAIDATPSVRNACIEALALTVEQGVEAKPHMVSMSIDATPATTSQAVETSPPPPPLTAAPTSGKREFSRRNPALLFLLSILKIISYPLTIPSRILRLILSKKPKPDGSKRIPTNDTNEKTETIVMDTLQVRQ</sequence>
<proteinExistence type="predicted"/>
<evidence type="ECO:0000313" key="2">
    <source>
        <dbReference type="Proteomes" id="UP000308600"/>
    </source>
</evidence>
<gene>
    <name evidence="1" type="ORF">BDN72DRAFT_37304</name>
</gene>
<dbReference type="EMBL" id="ML208259">
    <property type="protein sequence ID" value="TFK77287.1"/>
    <property type="molecule type" value="Genomic_DNA"/>
</dbReference>
<keyword evidence="2" id="KW-1185">Reference proteome</keyword>
<dbReference type="Proteomes" id="UP000308600">
    <property type="component" value="Unassembled WGS sequence"/>
</dbReference>
<organism evidence="1 2">
    <name type="scientific">Pluteus cervinus</name>
    <dbReference type="NCBI Taxonomy" id="181527"/>
    <lineage>
        <taxon>Eukaryota</taxon>
        <taxon>Fungi</taxon>
        <taxon>Dikarya</taxon>
        <taxon>Basidiomycota</taxon>
        <taxon>Agaricomycotina</taxon>
        <taxon>Agaricomycetes</taxon>
        <taxon>Agaricomycetidae</taxon>
        <taxon>Agaricales</taxon>
        <taxon>Pluteineae</taxon>
        <taxon>Pluteaceae</taxon>
        <taxon>Pluteus</taxon>
    </lineage>
</organism>
<reference evidence="1 2" key="1">
    <citation type="journal article" date="2019" name="Nat. Ecol. Evol.">
        <title>Megaphylogeny resolves global patterns of mushroom evolution.</title>
        <authorList>
            <person name="Varga T."/>
            <person name="Krizsan K."/>
            <person name="Foldi C."/>
            <person name="Dima B."/>
            <person name="Sanchez-Garcia M."/>
            <person name="Sanchez-Ramirez S."/>
            <person name="Szollosi G.J."/>
            <person name="Szarkandi J.G."/>
            <person name="Papp V."/>
            <person name="Albert L."/>
            <person name="Andreopoulos W."/>
            <person name="Angelini C."/>
            <person name="Antonin V."/>
            <person name="Barry K.W."/>
            <person name="Bougher N.L."/>
            <person name="Buchanan P."/>
            <person name="Buyck B."/>
            <person name="Bense V."/>
            <person name="Catcheside P."/>
            <person name="Chovatia M."/>
            <person name="Cooper J."/>
            <person name="Damon W."/>
            <person name="Desjardin D."/>
            <person name="Finy P."/>
            <person name="Geml J."/>
            <person name="Haridas S."/>
            <person name="Hughes K."/>
            <person name="Justo A."/>
            <person name="Karasinski D."/>
            <person name="Kautmanova I."/>
            <person name="Kiss B."/>
            <person name="Kocsube S."/>
            <person name="Kotiranta H."/>
            <person name="LaButti K.M."/>
            <person name="Lechner B.E."/>
            <person name="Liimatainen K."/>
            <person name="Lipzen A."/>
            <person name="Lukacs Z."/>
            <person name="Mihaltcheva S."/>
            <person name="Morgado L.N."/>
            <person name="Niskanen T."/>
            <person name="Noordeloos M.E."/>
            <person name="Ohm R.A."/>
            <person name="Ortiz-Santana B."/>
            <person name="Ovrebo C."/>
            <person name="Racz N."/>
            <person name="Riley R."/>
            <person name="Savchenko A."/>
            <person name="Shiryaev A."/>
            <person name="Soop K."/>
            <person name="Spirin V."/>
            <person name="Szebenyi C."/>
            <person name="Tomsovsky M."/>
            <person name="Tulloss R.E."/>
            <person name="Uehling J."/>
            <person name="Grigoriev I.V."/>
            <person name="Vagvolgyi C."/>
            <person name="Papp T."/>
            <person name="Martin F.M."/>
            <person name="Miettinen O."/>
            <person name="Hibbett D.S."/>
            <person name="Nagy L.G."/>
        </authorList>
    </citation>
    <scope>NUCLEOTIDE SEQUENCE [LARGE SCALE GENOMIC DNA]</scope>
    <source>
        <strain evidence="1 2">NL-1719</strain>
    </source>
</reference>
<accession>A0ACD3BJC2</accession>
<name>A0ACD3BJC2_9AGAR</name>
<evidence type="ECO:0000313" key="1">
    <source>
        <dbReference type="EMBL" id="TFK77287.1"/>
    </source>
</evidence>